<organism evidence="2 3">
    <name type="scientific">Marmota monax</name>
    <name type="common">Woodchuck</name>
    <dbReference type="NCBI Taxonomy" id="9995"/>
    <lineage>
        <taxon>Eukaryota</taxon>
        <taxon>Metazoa</taxon>
        <taxon>Chordata</taxon>
        <taxon>Craniata</taxon>
        <taxon>Vertebrata</taxon>
        <taxon>Euteleostomi</taxon>
        <taxon>Mammalia</taxon>
        <taxon>Eutheria</taxon>
        <taxon>Euarchontoglires</taxon>
        <taxon>Glires</taxon>
        <taxon>Rodentia</taxon>
        <taxon>Sciuromorpha</taxon>
        <taxon>Sciuridae</taxon>
        <taxon>Xerinae</taxon>
        <taxon>Marmotini</taxon>
        <taxon>Marmota</taxon>
    </lineage>
</organism>
<protein>
    <submittedName>
        <fullName evidence="2">Uncharacterized protein</fullName>
    </submittedName>
</protein>
<evidence type="ECO:0000313" key="3">
    <source>
        <dbReference type="Proteomes" id="UP000335636"/>
    </source>
</evidence>
<feature type="region of interest" description="Disordered" evidence="1">
    <location>
        <begin position="1"/>
        <end position="24"/>
    </location>
</feature>
<dbReference type="AlphaFoldDB" id="A0A5E4DFB4"/>
<proteinExistence type="predicted"/>
<keyword evidence="3" id="KW-1185">Reference proteome</keyword>
<evidence type="ECO:0000313" key="2">
    <source>
        <dbReference type="EMBL" id="VTJ92070.1"/>
    </source>
</evidence>
<accession>A0A5E4DFB4</accession>
<reference evidence="2" key="1">
    <citation type="submission" date="2019-04" db="EMBL/GenBank/DDBJ databases">
        <authorList>
            <person name="Alioto T."/>
            <person name="Alioto T."/>
        </authorList>
    </citation>
    <scope>NUCLEOTIDE SEQUENCE [LARGE SCALE GENOMIC DNA]</scope>
</reference>
<gene>
    <name evidence="2" type="ORF">MONAX_5E034982</name>
</gene>
<name>A0A5E4DFB4_MARMO</name>
<feature type="non-terminal residue" evidence="2">
    <location>
        <position position="53"/>
    </location>
</feature>
<evidence type="ECO:0000256" key="1">
    <source>
        <dbReference type="SAM" id="MobiDB-lite"/>
    </source>
</evidence>
<dbReference type="EMBL" id="CABDUW010013454">
    <property type="protein sequence ID" value="VTJ92070.1"/>
    <property type="molecule type" value="Genomic_DNA"/>
</dbReference>
<comment type="caution">
    <text evidence="2">The sequence shown here is derived from an EMBL/GenBank/DDBJ whole genome shotgun (WGS) entry which is preliminary data.</text>
</comment>
<sequence length="53" mass="5778">MADVDSPQKLSGDPPPSEGVGGSHCSEISTELIRSLTELQELETVYERLCDEE</sequence>
<dbReference type="Proteomes" id="UP000335636">
    <property type="component" value="Unassembled WGS sequence"/>
</dbReference>